<sequence length="130" mass="14325">MVKKPTGTPEPEINEQMRTAAEKTLQQARQAVDEALSMAGKSLETLDNSSSTLQGHMRGIGRGSMDFAEQAVEASFSLVEAMTKAQTPQEVMEIQQKFVQDQMQRLGSQARSFGEQAVKTAQDMSKPFEK</sequence>
<dbReference type="AlphaFoldDB" id="A0A2C9D2V4"/>
<feature type="region of interest" description="Disordered" evidence="1">
    <location>
        <begin position="110"/>
        <end position="130"/>
    </location>
</feature>
<protein>
    <submittedName>
        <fullName evidence="3">Phasin</fullName>
    </submittedName>
</protein>
<accession>A0A2C9D2V4</accession>
<reference evidence="4" key="1">
    <citation type="submission" date="2017-09" db="EMBL/GenBank/DDBJ databases">
        <title>Genome sequence of Nannocystis excedens DSM 71.</title>
        <authorList>
            <person name="Blom J."/>
        </authorList>
    </citation>
    <scope>NUCLEOTIDE SEQUENCE [LARGE SCALE GENOMIC DNA]</scope>
    <source>
        <strain evidence="4">type strain: E19</strain>
    </source>
</reference>
<evidence type="ECO:0000256" key="1">
    <source>
        <dbReference type="SAM" id="MobiDB-lite"/>
    </source>
</evidence>
<gene>
    <name evidence="3" type="ORF">HDIA_0947</name>
</gene>
<organism evidence="3 4">
    <name type="scientific">Hartmannibacter diazotrophicus</name>
    <dbReference type="NCBI Taxonomy" id="1482074"/>
    <lineage>
        <taxon>Bacteria</taxon>
        <taxon>Pseudomonadati</taxon>
        <taxon>Pseudomonadota</taxon>
        <taxon>Alphaproteobacteria</taxon>
        <taxon>Hyphomicrobiales</taxon>
        <taxon>Pleomorphomonadaceae</taxon>
        <taxon>Hartmannibacter</taxon>
    </lineage>
</organism>
<evidence type="ECO:0000313" key="3">
    <source>
        <dbReference type="EMBL" id="SON54488.1"/>
    </source>
</evidence>
<evidence type="ECO:0000313" key="4">
    <source>
        <dbReference type="Proteomes" id="UP000223606"/>
    </source>
</evidence>
<proteinExistence type="predicted"/>
<name>A0A2C9D2V4_9HYPH</name>
<evidence type="ECO:0000259" key="2">
    <source>
        <dbReference type="Pfam" id="PF09361"/>
    </source>
</evidence>
<dbReference type="KEGG" id="hdi:HDIA_0947"/>
<dbReference type="OrthoDB" id="7856369at2"/>
<dbReference type="Proteomes" id="UP000223606">
    <property type="component" value="Chromosome 1"/>
</dbReference>
<dbReference type="InterPro" id="IPR018968">
    <property type="entry name" value="Phasin"/>
</dbReference>
<dbReference type="Pfam" id="PF09361">
    <property type="entry name" value="Phasin_2"/>
    <property type="match status" value="1"/>
</dbReference>
<dbReference type="RefSeq" id="WP_157775307.1">
    <property type="nucleotide sequence ID" value="NZ_LT960614.1"/>
</dbReference>
<keyword evidence="4" id="KW-1185">Reference proteome</keyword>
<feature type="domain" description="Phasin" evidence="2">
    <location>
        <begin position="37"/>
        <end position="130"/>
    </location>
</feature>
<dbReference type="EMBL" id="LT960614">
    <property type="protein sequence ID" value="SON54488.1"/>
    <property type="molecule type" value="Genomic_DNA"/>
</dbReference>